<dbReference type="RefSeq" id="WP_093309720.1">
    <property type="nucleotide sequence ID" value="NZ_FNYH01000007.1"/>
</dbReference>
<keyword evidence="2" id="KW-1185">Reference proteome</keyword>
<name>A0A1H6SRX7_9GAMM</name>
<proteinExistence type="predicted"/>
<dbReference type="Proteomes" id="UP000242999">
    <property type="component" value="Unassembled WGS sequence"/>
</dbReference>
<evidence type="ECO:0000313" key="2">
    <source>
        <dbReference type="Proteomes" id="UP000242999"/>
    </source>
</evidence>
<accession>A0A1H6SRX7</accession>
<sequence>MTLSLRPDESIQKLLVSTTSRLIGEYENEAFLITHAHSHFASESGRVRGTESPVSRNAYMIAFRTEAPPEKQAGVVIPDYSGVGEVFCAYLSVLYGKRFDSHGLVEGSGFFQTPDLTTYNHISNHRYNFNSYEPRTCFRVPLNLNVVESILPLLLSSDLDSDAVTKLLAASKFYMRALQNAETDPEIAYLHLITSAEILASFFSYERDEIIAPSILELFNNIEENMPDGAKVVRQLQGNFRSIKRCFVESICNLLDDEFFDEQQGFMFLSKDKIRNSIGAAYDLRSKYVHVGATFGGWVRPNVRAEELRGGRPVVPDSEFAKILEKAPGFHGLERVVRYCILKVMAKNGLEALMSHRERA</sequence>
<evidence type="ECO:0000313" key="1">
    <source>
        <dbReference type="EMBL" id="SEI67547.1"/>
    </source>
</evidence>
<dbReference type="OrthoDB" id="508856at2"/>
<dbReference type="AlphaFoldDB" id="A0A1H6SRX7"/>
<gene>
    <name evidence="1" type="ORF">SAMN05421831_10756</name>
</gene>
<organism evidence="1 2">
    <name type="scientific">Allopseudospirillum japonicum</name>
    <dbReference type="NCBI Taxonomy" id="64971"/>
    <lineage>
        <taxon>Bacteria</taxon>
        <taxon>Pseudomonadati</taxon>
        <taxon>Pseudomonadota</taxon>
        <taxon>Gammaproteobacteria</taxon>
        <taxon>Oceanospirillales</taxon>
        <taxon>Oceanospirillaceae</taxon>
        <taxon>Allopseudospirillum</taxon>
    </lineage>
</organism>
<reference evidence="2" key="1">
    <citation type="submission" date="2016-10" db="EMBL/GenBank/DDBJ databases">
        <authorList>
            <person name="Varghese N."/>
            <person name="Submissions S."/>
        </authorList>
    </citation>
    <scope>NUCLEOTIDE SEQUENCE [LARGE SCALE GENOMIC DNA]</scope>
    <source>
        <strain evidence="2">DSM 7165</strain>
    </source>
</reference>
<dbReference type="STRING" id="64971.SAMN05421831_10756"/>
<protein>
    <submittedName>
        <fullName evidence="1">Uncharacterized protein</fullName>
    </submittedName>
</protein>
<dbReference type="EMBL" id="FNYH01000007">
    <property type="protein sequence ID" value="SEI67547.1"/>
    <property type="molecule type" value="Genomic_DNA"/>
</dbReference>